<dbReference type="InterPro" id="IPR049589">
    <property type="entry name" value="NXP1_M-like"/>
</dbReference>
<accession>A0ABM5G529</accession>
<evidence type="ECO:0000313" key="10">
    <source>
        <dbReference type="Proteomes" id="UP001652642"/>
    </source>
</evidence>
<dbReference type="PANTHER" id="PTHR12585:SF19">
    <property type="entry name" value="DOUBLE-STRAND-BREAK REPAIR PROTEIN RAD21-LIKE PROTEIN 1"/>
    <property type="match status" value="1"/>
</dbReference>
<comment type="subcellular location">
    <subcellularLocation>
        <location evidence="2">Chromosome</location>
    </subcellularLocation>
    <subcellularLocation>
        <location evidence="1">Nucleus</location>
    </subcellularLocation>
</comment>
<keyword evidence="6" id="KW-0539">Nucleus</keyword>
<dbReference type="SUPFAM" id="SSF46785">
    <property type="entry name" value="Winged helix' DNA-binding domain"/>
    <property type="match status" value="1"/>
</dbReference>
<dbReference type="InterPro" id="IPR036390">
    <property type="entry name" value="WH_DNA-bd_sf"/>
</dbReference>
<evidence type="ECO:0000313" key="11">
    <source>
        <dbReference type="RefSeq" id="XP_072852747.1"/>
    </source>
</evidence>
<evidence type="ECO:0000256" key="4">
    <source>
        <dbReference type="ARBA" id="ARBA00022454"/>
    </source>
</evidence>
<dbReference type="Proteomes" id="UP001652642">
    <property type="component" value="Chromosome 4"/>
</dbReference>
<reference evidence="11" key="1">
    <citation type="submission" date="2025-08" db="UniProtKB">
        <authorList>
            <consortium name="RefSeq"/>
        </authorList>
    </citation>
    <scope>IDENTIFICATION</scope>
</reference>
<protein>
    <submittedName>
        <fullName evidence="11">Double-strand-break repair protein rad21-like protein 1</fullName>
    </submittedName>
</protein>
<feature type="region of interest" description="Disordered" evidence="7">
    <location>
        <begin position="379"/>
        <end position="409"/>
    </location>
</feature>
<feature type="domain" description="Rad21/Rec8-like protein N-terminal" evidence="9">
    <location>
        <begin position="1"/>
        <end position="103"/>
    </location>
</feature>
<evidence type="ECO:0000256" key="2">
    <source>
        <dbReference type="ARBA" id="ARBA00004286"/>
    </source>
</evidence>
<evidence type="ECO:0000259" key="8">
    <source>
        <dbReference type="Pfam" id="PF04824"/>
    </source>
</evidence>
<dbReference type="PANTHER" id="PTHR12585">
    <property type="entry name" value="SCC1 / RAD21 FAMILY MEMBER"/>
    <property type="match status" value="1"/>
</dbReference>
<dbReference type="RefSeq" id="XP_072852747.1">
    <property type="nucleotide sequence ID" value="XM_072996646.1"/>
</dbReference>
<evidence type="ECO:0000256" key="3">
    <source>
        <dbReference type="ARBA" id="ARBA00009870"/>
    </source>
</evidence>
<keyword evidence="4" id="KW-0158">Chromosome</keyword>
<proteinExistence type="inferred from homology"/>
<dbReference type="InterPro" id="IPR039781">
    <property type="entry name" value="Rad21/Rec8-like"/>
</dbReference>
<dbReference type="Pfam" id="PF04825">
    <property type="entry name" value="Rad21_Rec8_N"/>
    <property type="match status" value="1"/>
</dbReference>
<evidence type="ECO:0000256" key="1">
    <source>
        <dbReference type="ARBA" id="ARBA00004123"/>
    </source>
</evidence>
<evidence type="ECO:0000256" key="6">
    <source>
        <dbReference type="ARBA" id="ARBA00023242"/>
    </source>
</evidence>
<dbReference type="Pfam" id="PF04824">
    <property type="entry name" value="Rad21_Rec8"/>
    <property type="match status" value="1"/>
</dbReference>
<sequence>MFYMQLLMNKRGPLAKIWLAAHWDKKVTKAHIFECNLETTIEKMLSPKFTIALRTSGHLLLGVVRIYHRKAKYLLEDCNEALLKMQTTFRPGLVDLPKGNAEANYDAITLPEEFHDFGTQLPDVNAIDVAQHFTLNQSRVEDITLIEEDYRLLQSDSFGGDIEMPRQSGFFSDSFLVTPSPSDVLADHSSFSITADKNELDESLSILKHDGFGDEGIAEDMIDNVLGAEQNSLIALFDTEGETHLSPNLPGDDTIATPRFEQEARSHPINETTLLSNEEEGFVLEPIEVSVHIKRQRSKRKRRLLVDIEKEISRSAMENQFMDYKDTLTTLDIAPPTKRLMILKELGSMDKLLSTPTQPLINEDLKKLFVRSLKNGRKTLQQEAEVEERSKEQAAKKPREEGPNNLQDSFSLEARSLLQNDRNEENSNVTFEVTEAANILSTLSDGASLDVSVRQESENEQAAKENELQGSDLENEEKRRCKRTLELLHIFQRMDQTGAKSFSFLALCRNNKKKQVASKFHSLLVLKKQQAVKLAQPAPYADILVTVGPKFYVL</sequence>
<feature type="region of interest" description="Disordered" evidence="7">
    <location>
        <begin position="452"/>
        <end position="476"/>
    </location>
</feature>
<feature type="compositionally biased region" description="Basic and acidic residues" evidence="7">
    <location>
        <begin position="387"/>
        <end position="402"/>
    </location>
</feature>
<evidence type="ECO:0000256" key="7">
    <source>
        <dbReference type="SAM" id="MobiDB-lite"/>
    </source>
</evidence>
<evidence type="ECO:0000256" key="5">
    <source>
        <dbReference type="ARBA" id="ARBA00022829"/>
    </source>
</evidence>
<dbReference type="CDD" id="cd21792">
    <property type="entry name" value="Rad21_Rec8_M_NXP1-like"/>
    <property type="match status" value="1"/>
</dbReference>
<dbReference type="InterPro" id="IPR023093">
    <property type="entry name" value="ScpA-like_C"/>
</dbReference>
<gene>
    <name evidence="11" type="primary">RAD21L1</name>
</gene>
<keyword evidence="5" id="KW-0159">Chromosome partition</keyword>
<keyword evidence="10" id="KW-1185">Reference proteome</keyword>
<comment type="similarity">
    <text evidence="3">Belongs to the rad21 family.</text>
</comment>
<name>A0ABM5G529_9SAUR</name>
<organism evidence="10 11">
    <name type="scientific">Pogona vitticeps</name>
    <name type="common">central bearded dragon</name>
    <dbReference type="NCBI Taxonomy" id="103695"/>
    <lineage>
        <taxon>Eukaryota</taxon>
        <taxon>Metazoa</taxon>
        <taxon>Chordata</taxon>
        <taxon>Craniata</taxon>
        <taxon>Vertebrata</taxon>
        <taxon>Euteleostomi</taxon>
        <taxon>Lepidosauria</taxon>
        <taxon>Squamata</taxon>
        <taxon>Bifurcata</taxon>
        <taxon>Unidentata</taxon>
        <taxon>Episquamata</taxon>
        <taxon>Toxicofera</taxon>
        <taxon>Iguania</taxon>
        <taxon>Acrodonta</taxon>
        <taxon>Agamidae</taxon>
        <taxon>Amphibolurinae</taxon>
        <taxon>Pogona</taxon>
    </lineage>
</organism>
<feature type="domain" description="Rad21/Rec8-like protein C-terminal eukaryotic" evidence="8">
    <location>
        <begin position="499"/>
        <end position="551"/>
    </location>
</feature>
<dbReference type="GeneID" id="110070436"/>
<feature type="compositionally biased region" description="Basic and acidic residues" evidence="7">
    <location>
        <begin position="453"/>
        <end position="467"/>
    </location>
</feature>
<dbReference type="Gene3D" id="1.10.10.580">
    <property type="entry name" value="Structural maintenance of chromosome 1. Chain E"/>
    <property type="match status" value="1"/>
</dbReference>
<dbReference type="InterPro" id="IPR006910">
    <property type="entry name" value="Rad21_Rec8_N"/>
</dbReference>
<dbReference type="InterPro" id="IPR006909">
    <property type="entry name" value="Rad21/Rec8_C_eu"/>
</dbReference>
<evidence type="ECO:0000259" key="9">
    <source>
        <dbReference type="Pfam" id="PF04825"/>
    </source>
</evidence>